<feature type="compositionally biased region" description="Polar residues" evidence="1">
    <location>
        <begin position="73"/>
        <end position="84"/>
    </location>
</feature>
<keyword evidence="3" id="KW-1185">Reference proteome</keyword>
<dbReference type="Proteomes" id="UP000653305">
    <property type="component" value="Unassembled WGS sequence"/>
</dbReference>
<reference evidence="2" key="1">
    <citation type="submission" date="2020-07" db="EMBL/GenBank/DDBJ databases">
        <title>Ethylene signaling mediates host invasion by parasitic plants.</title>
        <authorList>
            <person name="Yoshida S."/>
        </authorList>
    </citation>
    <scope>NUCLEOTIDE SEQUENCE</scope>
    <source>
        <strain evidence="2">Okayama</strain>
    </source>
</reference>
<dbReference type="OrthoDB" id="631057at2759"/>
<sequence>MDQNDAVSTPVTKSCSKRQYDEHKSFLCNLKNHFQEFIDTPMKDHKECFKLTWEKMVDKFSPKTTSPEEELGNHNTDLQPASRN</sequence>
<comment type="caution">
    <text evidence="2">The sequence shown here is derived from an EMBL/GenBank/DDBJ whole genome shotgun (WGS) entry which is preliminary data.</text>
</comment>
<evidence type="ECO:0000313" key="2">
    <source>
        <dbReference type="EMBL" id="GFQ06670.1"/>
    </source>
</evidence>
<evidence type="ECO:0000313" key="3">
    <source>
        <dbReference type="Proteomes" id="UP000653305"/>
    </source>
</evidence>
<proteinExistence type="predicted"/>
<accession>A0A830D5X1</accession>
<dbReference type="AlphaFoldDB" id="A0A830D5X1"/>
<protein>
    <submittedName>
        <fullName evidence="2">Uncharacterized protein</fullName>
    </submittedName>
</protein>
<feature type="region of interest" description="Disordered" evidence="1">
    <location>
        <begin position="61"/>
        <end position="84"/>
    </location>
</feature>
<dbReference type="PANTHER" id="PTHR33622:SF10">
    <property type="entry name" value="MARKER FOR OXIDATIVE STRESS RESPONSE PROTEIN"/>
    <property type="match status" value="1"/>
</dbReference>
<gene>
    <name evidence="2" type="ORF">PHJA_002811000</name>
</gene>
<dbReference type="EMBL" id="BMAC01001283">
    <property type="protein sequence ID" value="GFQ06670.1"/>
    <property type="molecule type" value="Genomic_DNA"/>
</dbReference>
<name>A0A830D5X1_9LAMI</name>
<organism evidence="2 3">
    <name type="scientific">Phtheirospermum japonicum</name>
    <dbReference type="NCBI Taxonomy" id="374723"/>
    <lineage>
        <taxon>Eukaryota</taxon>
        <taxon>Viridiplantae</taxon>
        <taxon>Streptophyta</taxon>
        <taxon>Embryophyta</taxon>
        <taxon>Tracheophyta</taxon>
        <taxon>Spermatophyta</taxon>
        <taxon>Magnoliopsida</taxon>
        <taxon>eudicotyledons</taxon>
        <taxon>Gunneridae</taxon>
        <taxon>Pentapetalae</taxon>
        <taxon>asterids</taxon>
        <taxon>lamiids</taxon>
        <taxon>Lamiales</taxon>
        <taxon>Orobanchaceae</taxon>
        <taxon>Orobanchaceae incertae sedis</taxon>
        <taxon>Phtheirospermum</taxon>
    </lineage>
</organism>
<dbReference type="PANTHER" id="PTHR33622">
    <property type="entry name" value="OS03G0724500 PROTEIN"/>
    <property type="match status" value="1"/>
</dbReference>
<evidence type="ECO:0000256" key="1">
    <source>
        <dbReference type="SAM" id="MobiDB-lite"/>
    </source>
</evidence>